<dbReference type="HOGENOM" id="CLU_039613_1_1_5"/>
<dbReference type="PANTHER" id="PTHR30579">
    <property type="entry name" value="TRANSCRIPTIONAL REGULATOR"/>
    <property type="match status" value="1"/>
</dbReference>
<evidence type="ECO:0000313" key="6">
    <source>
        <dbReference type="EMBL" id="EFH10853.1"/>
    </source>
</evidence>
<proteinExistence type="inferred from homology"/>
<name>D5RPB9_9PROT</name>
<dbReference type="GO" id="GO:0003700">
    <property type="term" value="F:DNA-binding transcription factor activity"/>
    <property type="evidence" value="ECO:0007669"/>
    <property type="project" value="InterPro"/>
</dbReference>
<dbReference type="RefSeq" id="WP_007001961.1">
    <property type="nucleotide sequence ID" value="NZ_GG770777.1"/>
</dbReference>
<keyword evidence="3" id="KW-0238">DNA-binding</keyword>
<organism evidence="6 7">
    <name type="scientific">Pseudoroseomonas cervicalis ATCC 49957</name>
    <dbReference type="NCBI Taxonomy" id="525371"/>
    <lineage>
        <taxon>Bacteria</taxon>
        <taxon>Pseudomonadati</taxon>
        <taxon>Pseudomonadota</taxon>
        <taxon>Alphaproteobacteria</taxon>
        <taxon>Acetobacterales</taxon>
        <taxon>Roseomonadaceae</taxon>
        <taxon>Roseomonas</taxon>
    </lineage>
</organism>
<evidence type="ECO:0000313" key="7">
    <source>
        <dbReference type="Proteomes" id="UP000005324"/>
    </source>
</evidence>
<dbReference type="InterPro" id="IPR005119">
    <property type="entry name" value="LysR_subst-bd"/>
</dbReference>
<dbReference type="OrthoDB" id="9789529at2"/>
<reference evidence="6 7" key="1">
    <citation type="submission" date="2010-04" db="EMBL/GenBank/DDBJ databases">
        <authorList>
            <person name="Qin X."/>
            <person name="Bachman B."/>
            <person name="Battles P."/>
            <person name="Bell A."/>
            <person name="Bess C."/>
            <person name="Bickham C."/>
            <person name="Chaboub L."/>
            <person name="Chen D."/>
            <person name="Coyle M."/>
            <person name="Deiros D.R."/>
            <person name="Dinh H."/>
            <person name="Forbes L."/>
            <person name="Fowler G."/>
            <person name="Francisco L."/>
            <person name="Fu Q."/>
            <person name="Gubbala S."/>
            <person name="Hale W."/>
            <person name="Han Y."/>
            <person name="Hemphill L."/>
            <person name="Highlander S.K."/>
            <person name="Hirani K."/>
            <person name="Hogues M."/>
            <person name="Jackson L."/>
            <person name="Jakkamsetti A."/>
            <person name="Javaid M."/>
            <person name="Jiang H."/>
            <person name="Korchina V."/>
            <person name="Kovar C."/>
            <person name="Lara F."/>
            <person name="Lee S."/>
            <person name="Mata R."/>
            <person name="Mathew T."/>
            <person name="Moen C."/>
            <person name="Morales K."/>
            <person name="Munidasa M."/>
            <person name="Nazareth L."/>
            <person name="Ngo R."/>
            <person name="Nguyen L."/>
            <person name="Okwuonu G."/>
            <person name="Ongeri F."/>
            <person name="Patil S."/>
            <person name="Petrosino J."/>
            <person name="Pham C."/>
            <person name="Pham P."/>
            <person name="Pu L.-L."/>
            <person name="Puazo M."/>
            <person name="Raj R."/>
            <person name="Reid J."/>
            <person name="Rouhana J."/>
            <person name="Saada N."/>
            <person name="Shang Y."/>
            <person name="Simmons D."/>
            <person name="Thornton R."/>
            <person name="Warren J."/>
            <person name="Weissenberger G."/>
            <person name="Zhang J."/>
            <person name="Zhang L."/>
            <person name="Zhou C."/>
            <person name="Zhu D."/>
            <person name="Muzny D."/>
            <person name="Worley K."/>
            <person name="Gibbs R."/>
        </authorList>
    </citation>
    <scope>NUCLEOTIDE SEQUENCE [LARGE SCALE GENOMIC DNA]</scope>
    <source>
        <strain evidence="6 7">ATCC 49957</strain>
    </source>
</reference>
<dbReference type="Pfam" id="PF00126">
    <property type="entry name" value="HTH_1"/>
    <property type="match status" value="1"/>
</dbReference>
<comment type="similarity">
    <text evidence="1">Belongs to the LysR transcriptional regulatory family.</text>
</comment>
<evidence type="ECO:0000256" key="1">
    <source>
        <dbReference type="ARBA" id="ARBA00009437"/>
    </source>
</evidence>
<dbReference type="PRINTS" id="PR00039">
    <property type="entry name" value="HTHLYSR"/>
</dbReference>
<dbReference type="Pfam" id="PF03466">
    <property type="entry name" value="LysR_substrate"/>
    <property type="match status" value="1"/>
</dbReference>
<dbReference type="EMBL" id="ADVL01000626">
    <property type="protein sequence ID" value="EFH10853.1"/>
    <property type="molecule type" value="Genomic_DNA"/>
</dbReference>
<evidence type="ECO:0000256" key="2">
    <source>
        <dbReference type="ARBA" id="ARBA00023015"/>
    </source>
</evidence>
<evidence type="ECO:0000256" key="4">
    <source>
        <dbReference type="ARBA" id="ARBA00023163"/>
    </source>
</evidence>
<dbReference type="Proteomes" id="UP000005324">
    <property type="component" value="Unassembled WGS sequence"/>
</dbReference>
<evidence type="ECO:0000256" key="3">
    <source>
        <dbReference type="ARBA" id="ARBA00023125"/>
    </source>
</evidence>
<feature type="non-terminal residue" evidence="6">
    <location>
        <position position="166"/>
    </location>
</feature>
<dbReference type="PANTHER" id="PTHR30579:SF7">
    <property type="entry name" value="HTH-TYPE TRANSCRIPTIONAL REGULATOR LRHA-RELATED"/>
    <property type="match status" value="1"/>
</dbReference>
<feature type="domain" description="HTH lysR-type" evidence="5">
    <location>
        <begin position="4"/>
        <end position="59"/>
    </location>
</feature>
<protein>
    <submittedName>
        <fullName evidence="6">Transcriptional regulator, LysR family</fullName>
    </submittedName>
</protein>
<comment type="caution">
    <text evidence="6">The sequence shown here is derived from an EMBL/GenBank/DDBJ whole genome shotgun (WGS) entry which is preliminary data.</text>
</comment>
<dbReference type="InterPro" id="IPR050176">
    <property type="entry name" value="LTTR"/>
</dbReference>
<dbReference type="PROSITE" id="PS50931">
    <property type="entry name" value="HTH_LYSR"/>
    <property type="match status" value="1"/>
</dbReference>
<accession>D5RPB9</accession>
<dbReference type="GO" id="GO:0003677">
    <property type="term" value="F:DNA binding"/>
    <property type="evidence" value="ECO:0007669"/>
    <property type="project" value="UniProtKB-KW"/>
</dbReference>
<dbReference type="Gene3D" id="1.10.10.10">
    <property type="entry name" value="Winged helix-like DNA-binding domain superfamily/Winged helix DNA-binding domain"/>
    <property type="match status" value="1"/>
</dbReference>
<sequence>MIPPLLLRSFLAVAETGSFTRAAGRLGLRQSTVSQHIRKLEEQLRRTLFARDTHAVGLTPEGDALLPFARQVLDAQARMQRFLEGTQLRGRIRLGASEDYVSARLAEVLAGFTRTHSAVDLELTVGLSGLLYERFDAGELDVIVVKRRRGDPRGQLAWREALAWVG</sequence>
<dbReference type="FunFam" id="1.10.10.10:FF:000001">
    <property type="entry name" value="LysR family transcriptional regulator"/>
    <property type="match status" value="1"/>
</dbReference>
<dbReference type="AlphaFoldDB" id="D5RPB9"/>
<dbReference type="InterPro" id="IPR036390">
    <property type="entry name" value="WH_DNA-bd_sf"/>
</dbReference>
<keyword evidence="2" id="KW-0805">Transcription regulation</keyword>
<dbReference type="Gene3D" id="3.40.190.10">
    <property type="entry name" value="Periplasmic binding protein-like II"/>
    <property type="match status" value="1"/>
</dbReference>
<keyword evidence="4" id="KW-0804">Transcription</keyword>
<gene>
    <name evidence="6" type="ORF">HMPREF0731_2930</name>
</gene>
<dbReference type="InterPro" id="IPR036388">
    <property type="entry name" value="WH-like_DNA-bd_sf"/>
</dbReference>
<keyword evidence="7" id="KW-1185">Reference proteome</keyword>
<dbReference type="SUPFAM" id="SSF53850">
    <property type="entry name" value="Periplasmic binding protein-like II"/>
    <property type="match status" value="1"/>
</dbReference>
<dbReference type="SUPFAM" id="SSF46785">
    <property type="entry name" value="Winged helix' DNA-binding domain"/>
    <property type="match status" value="1"/>
</dbReference>
<dbReference type="InterPro" id="IPR000847">
    <property type="entry name" value="LysR_HTH_N"/>
</dbReference>
<evidence type="ECO:0000259" key="5">
    <source>
        <dbReference type="PROSITE" id="PS50931"/>
    </source>
</evidence>